<evidence type="ECO:0000256" key="1">
    <source>
        <dbReference type="SAM" id="MobiDB-lite"/>
    </source>
</evidence>
<dbReference type="eggNOG" id="ENOG502QPT4">
    <property type="taxonomic scope" value="Eukaryota"/>
</dbReference>
<evidence type="ECO:0000313" key="4">
    <source>
        <dbReference type="Proteomes" id="UP000001058"/>
    </source>
</evidence>
<dbReference type="PANTHER" id="PTHR21243">
    <property type="entry name" value="PROTEIN SCAI"/>
    <property type="match status" value="1"/>
</dbReference>
<feature type="region of interest" description="Disordered" evidence="1">
    <location>
        <begin position="511"/>
        <end position="579"/>
    </location>
</feature>
<feature type="compositionally biased region" description="Basic and acidic residues" evidence="1">
    <location>
        <begin position="266"/>
        <end position="275"/>
    </location>
</feature>
<gene>
    <name evidence="3" type="ORF">VOLCADRAFT_108388</name>
</gene>
<protein>
    <recommendedName>
        <fullName evidence="2">RGS domain-containing protein</fullName>
    </recommendedName>
</protein>
<dbReference type="InterPro" id="IPR022709">
    <property type="entry name" value="SCAI"/>
</dbReference>
<dbReference type="Proteomes" id="UP000001058">
    <property type="component" value="Unassembled WGS sequence"/>
</dbReference>
<name>D8UJW3_VOLCA</name>
<reference evidence="3 4" key="1">
    <citation type="journal article" date="2010" name="Science">
        <title>Genomic analysis of organismal complexity in the multicellular green alga Volvox carteri.</title>
        <authorList>
            <person name="Prochnik S.E."/>
            <person name="Umen J."/>
            <person name="Nedelcu A.M."/>
            <person name="Hallmann A."/>
            <person name="Miller S.M."/>
            <person name="Nishii I."/>
            <person name="Ferris P."/>
            <person name="Kuo A."/>
            <person name="Mitros T."/>
            <person name="Fritz-Laylin L.K."/>
            <person name="Hellsten U."/>
            <person name="Chapman J."/>
            <person name="Simakov O."/>
            <person name="Rensing S.A."/>
            <person name="Terry A."/>
            <person name="Pangilinan J."/>
            <person name="Kapitonov V."/>
            <person name="Jurka J."/>
            <person name="Salamov A."/>
            <person name="Shapiro H."/>
            <person name="Schmutz J."/>
            <person name="Grimwood J."/>
            <person name="Lindquist E."/>
            <person name="Lucas S."/>
            <person name="Grigoriev I.V."/>
            <person name="Schmitt R."/>
            <person name="Kirk D."/>
            <person name="Rokhsar D.S."/>
        </authorList>
    </citation>
    <scope>NUCLEOTIDE SEQUENCE [LARGE SCALE GENOMIC DNA]</scope>
    <source>
        <strain evidence="4">f. Nagariensis / Eve</strain>
    </source>
</reference>
<feature type="compositionally biased region" description="Low complexity" evidence="1">
    <location>
        <begin position="359"/>
        <end position="401"/>
    </location>
</feature>
<feature type="domain" description="RGS" evidence="2">
    <location>
        <begin position="78"/>
        <end position="193"/>
    </location>
</feature>
<dbReference type="GO" id="GO:0003714">
    <property type="term" value="F:transcription corepressor activity"/>
    <property type="evidence" value="ECO:0007669"/>
    <property type="project" value="InterPro"/>
</dbReference>
<feature type="compositionally biased region" description="Pro residues" evidence="1">
    <location>
        <begin position="550"/>
        <end position="564"/>
    </location>
</feature>
<keyword evidence="4" id="KW-1185">Reference proteome</keyword>
<dbReference type="RefSeq" id="XP_002958945.1">
    <property type="nucleotide sequence ID" value="XM_002958899.1"/>
</dbReference>
<proteinExistence type="predicted"/>
<feature type="compositionally biased region" description="Pro residues" evidence="1">
    <location>
        <begin position="339"/>
        <end position="348"/>
    </location>
</feature>
<dbReference type="OrthoDB" id="525027at2759"/>
<dbReference type="InterPro" id="IPR016137">
    <property type="entry name" value="RGS"/>
</dbReference>
<dbReference type="AlphaFoldDB" id="D8UJW3"/>
<dbReference type="STRING" id="3068.D8UJW3"/>
<dbReference type="GO" id="GO:0006351">
    <property type="term" value="P:DNA-templated transcription"/>
    <property type="evidence" value="ECO:0007669"/>
    <property type="project" value="InterPro"/>
</dbReference>
<dbReference type="InParanoid" id="D8UJW3"/>
<dbReference type="PROSITE" id="PS50132">
    <property type="entry name" value="RGS"/>
    <property type="match status" value="1"/>
</dbReference>
<dbReference type="Pfam" id="PF12070">
    <property type="entry name" value="SCAI"/>
    <property type="match status" value="1"/>
</dbReference>
<sequence length="865" mass="91393">MDRHSQIARQQFQVLLERANKRFVKLRELQTRGDYSWPAAQSLFHKAFDSFSRLWQFQLGNRAALLETGLQRSDLGAIANKIGQLYYNYYLRSGDTGALLESYTFYDAVHTRQYFTTAAGAAPDPAAAARQMRFYARFVVVCLFLNRREEAMQLLQELQASVSSYILQYSSPEAQEWQLVVNEVSSLMAADQFAMPLPRSPGSLEVSYTPPLRCRSNDPAATCAPHRPRLAEAILVSYRPRQVKVAELPLELYRMSQALEWQQEQEQQHRGEDPPRQGGGFVTEVAGARGYPDHHHHHQQQQQGLPPSSDNPGVAVVSPGLPSPTSQLVPPAEDGFAQPPSPPQPPAEGPGDGGAGIDEASQAVAAEAASVSQHQQQQQQQPLSGPSSRCSSAPAPGAPAGRNPHRQLLHRPTAQHLLSALLAVTAGLEQAAAGDQFVLLYISADAAPAPLLTQSSAGAKADAVSAVHAVQRCTGAEEAAGGPGQVATEAMGPVARAATFPLRQLLLCPPAHPAHRSRHSHQFQQLAPPQPQSQPHHQPEAPSEALVPGGPAPGPAPLKQPPRPHAGVDSPAGGGSATGAAIASAADGLLSPGELLAGTRRLLLLVLDSDMGPEFGQLQGSERGFPLLCLAAPPWQVLTQPAANPRTALSTATATTTAATGAGAGAGPASPVDPGRYGSLTAMALSCPAQALCALVGQADPQPQVLQQLQMLLDDTFLQLGREMAEQLAAASPRTGSSPSAAVTASSYPGSVTAASSTSPPAFAVWAPVFEDCLTRRLLLHFAFYSPLLSNGCVSTAAQIAPPYPYPYSQQTTTFRSPVIVVVAVGVPIDCWEVVWKFNLVLLAAALCASSRPGASRSGSLLLEG</sequence>
<dbReference type="EMBL" id="GL378432">
    <property type="protein sequence ID" value="EFJ39980.1"/>
    <property type="molecule type" value="Genomic_DNA"/>
</dbReference>
<dbReference type="KEGG" id="vcn:VOLCADRAFT_108388"/>
<feature type="compositionally biased region" description="Low complexity" evidence="1">
    <location>
        <begin position="533"/>
        <end position="549"/>
    </location>
</feature>
<feature type="region of interest" description="Disordered" evidence="1">
    <location>
        <begin position="263"/>
        <end position="406"/>
    </location>
</feature>
<dbReference type="GeneID" id="9625612"/>
<accession>D8UJW3</accession>
<organism evidence="4">
    <name type="scientific">Volvox carteri f. nagariensis</name>
    <dbReference type="NCBI Taxonomy" id="3068"/>
    <lineage>
        <taxon>Eukaryota</taxon>
        <taxon>Viridiplantae</taxon>
        <taxon>Chlorophyta</taxon>
        <taxon>core chlorophytes</taxon>
        <taxon>Chlorophyceae</taxon>
        <taxon>CS clade</taxon>
        <taxon>Chlamydomonadales</taxon>
        <taxon>Volvocaceae</taxon>
        <taxon>Volvox</taxon>
    </lineage>
</organism>
<dbReference type="FunCoup" id="D8UJW3">
    <property type="interactions" value="1256"/>
</dbReference>
<evidence type="ECO:0000259" key="2">
    <source>
        <dbReference type="PROSITE" id="PS50132"/>
    </source>
</evidence>
<evidence type="ECO:0000313" key="3">
    <source>
        <dbReference type="EMBL" id="EFJ39980.1"/>
    </source>
</evidence>